<dbReference type="GO" id="GO:0003700">
    <property type="term" value="F:DNA-binding transcription factor activity"/>
    <property type="evidence" value="ECO:0007669"/>
    <property type="project" value="TreeGrafter"/>
</dbReference>
<feature type="DNA-binding region" description="H-T-H motif" evidence="4">
    <location>
        <begin position="46"/>
        <end position="65"/>
    </location>
</feature>
<dbReference type="Gene3D" id="1.10.10.60">
    <property type="entry name" value="Homeodomain-like"/>
    <property type="match status" value="1"/>
</dbReference>
<name>A0A918XFR5_9ACTN</name>
<dbReference type="Proteomes" id="UP000654947">
    <property type="component" value="Unassembled WGS sequence"/>
</dbReference>
<dbReference type="PROSITE" id="PS50977">
    <property type="entry name" value="HTH_TETR_2"/>
    <property type="match status" value="1"/>
</dbReference>
<dbReference type="SUPFAM" id="SSF46689">
    <property type="entry name" value="Homeodomain-like"/>
    <property type="match status" value="1"/>
</dbReference>
<keyword evidence="1" id="KW-0805">Transcription regulation</keyword>
<proteinExistence type="predicted"/>
<evidence type="ECO:0000259" key="5">
    <source>
        <dbReference type="PROSITE" id="PS50977"/>
    </source>
</evidence>
<dbReference type="InterPro" id="IPR023772">
    <property type="entry name" value="DNA-bd_HTH_TetR-type_CS"/>
</dbReference>
<dbReference type="InterPro" id="IPR009057">
    <property type="entry name" value="Homeodomain-like_sf"/>
</dbReference>
<dbReference type="InterPro" id="IPR050109">
    <property type="entry name" value="HTH-type_TetR-like_transc_reg"/>
</dbReference>
<gene>
    <name evidence="6" type="ORF">GCM10007147_31400</name>
</gene>
<dbReference type="Pfam" id="PF00440">
    <property type="entry name" value="TetR_N"/>
    <property type="match status" value="1"/>
</dbReference>
<sequence length="214" mass="24098">MRSENRSTGQGPGEGKRRSFIEEARRAQIIDAAVETIAEFGYVDASLARIAQRADISKGVISYHFDGKDELLEQVVVQVYGAIAEEVGPKVRARGNGREALRTHILEVARHMQSHRARLLALTAIFAGARTRDGSPRYGQADNEPIYQGLESMFRRGQEEGEFRDFDVRVMAVTLQGALDSMFSYWVARPEYDMEDHARELAEMFDRATRASSR</sequence>
<dbReference type="SUPFAM" id="SSF48498">
    <property type="entry name" value="Tetracyclin repressor-like, C-terminal domain"/>
    <property type="match status" value="1"/>
</dbReference>
<keyword evidence="7" id="KW-1185">Reference proteome</keyword>
<dbReference type="EMBL" id="BMXL01000017">
    <property type="protein sequence ID" value="GHD29989.1"/>
    <property type="molecule type" value="Genomic_DNA"/>
</dbReference>
<dbReference type="PRINTS" id="PR00455">
    <property type="entry name" value="HTHTETR"/>
</dbReference>
<dbReference type="InterPro" id="IPR001647">
    <property type="entry name" value="HTH_TetR"/>
</dbReference>
<organism evidence="6 7">
    <name type="scientific">Nocardiopsis kunsanensis</name>
    <dbReference type="NCBI Taxonomy" id="141693"/>
    <lineage>
        <taxon>Bacteria</taxon>
        <taxon>Bacillati</taxon>
        <taxon>Actinomycetota</taxon>
        <taxon>Actinomycetes</taxon>
        <taxon>Streptosporangiales</taxon>
        <taxon>Nocardiopsidaceae</taxon>
        <taxon>Nocardiopsis</taxon>
    </lineage>
</organism>
<dbReference type="Gene3D" id="1.10.357.10">
    <property type="entry name" value="Tetracycline Repressor, domain 2"/>
    <property type="match status" value="1"/>
</dbReference>
<evidence type="ECO:0000256" key="3">
    <source>
        <dbReference type="ARBA" id="ARBA00023163"/>
    </source>
</evidence>
<protein>
    <submittedName>
        <fullName evidence="6">TetR family transcriptional regulator</fullName>
    </submittedName>
</protein>
<feature type="domain" description="HTH tetR-type" evidence="5">
    <location>
        <begin position="23"/>
        <end position="83"/>
    </location>
</feature>
<dbReference type="RefSeq" id="WP_193518212.1">
    <property type="nucleotide sequence ID" value="NZ_BMXL01000017.1"/>
</dbReference>
<comment type="caution">
    <text evidence="6">The sequence shown here is derived from an EMBL/GenBank/DDBJ whole genome shotgun (WGS) entry which is preliminary data.</text>
</comment>
<dbReference type="PANTHER" id="PTHR30055">
    <property type="entry name" value="HTH-TYPE TRANSCRIPTIONAL REGULATOR RUTR"/>
    <property type="match status" value="1"/>
</dbReference>
<keyword evidence="2 4" id="KW-0238">DNA-binding</keyword>
<dbReference type="PROSITE" id="PS01081">
    <property type="entry name" value="HTH_TETR_1"/>
    <property type="match status" value="1"/>
</dbReference>
<evidence type="ECO:0000256" key="1">
    <source>
        <dbReference type="ARBA" id="ARBA00023015"/>
    </source>
</evidence>
<dbReference type="PANTHER" id="PTHR30055:SF234">
    <property type="entry name" value="HTH-TYPE TRANSCRIPTIONAL REGULATOR BETI"/>
    <property type="match status" value="1"/>
</dbReference>
<dbReference type="InterPro" id="IPR036271">
    <property type="entry name" value="Tet_transcr_reg_TetR-rel_C_sf"/>
</dbReference>
<evidence type="ECO:0000313" key="6">
    <source>
        <dbReference type="EMBL" id="GHD29989.1"/>
    </source>
</evidence>
<evidence type="ECO:0000313" key="7">
    <source>
        <dbReference type="Proteomes" id="UP000654947"/>
    </source>
</evidence>
<dbReference type="GO" id="GO:0000976">
    <property type="term" value="F:transcription cis-regulatory region binding"/>
    <property type="evidence" value="ECO:0007669"/>
    <property type="project" value="TreeGrafter"/>
</dbReference>
<keyword evidence="3" id="KW-0804">Transcription</keyword>
<evidence type="ECO:0000256" key="4">
    <source>
        <dbReference type="PROSITE-ProRule" id="PRU00335"/>
    </source>
</evidence>
<accession>A0A918XFR5</accession>
<reference evidence="6 7" key="1">
    <citation type="journal article" date="2014" name="Int. J. Syst. Evol. Microbiol.">
        <title>Complete genome sequence of Corynebacterium casei LMG S-19264T (=DSM 44701T), isolated from a smear-ripened cheese.</title>
        <authorList>
            <consortium name="US DOE Joint Genome Institute (JGI-PGF)"/>
            <person name="Walter F."/>
            <person name="Albersmeier A."/>
            <person name="Kalinowski J."/>
            <person name="Ruckert C."/>
        </authorList>
    </citation>
    <scope>NUCLEOTIDE SEQUENCE [LARGE SCALE GENOMIC DNA]</scope>
    <source>
        <strain evidence="6 7">KCTC 19473</strain>
    </source>
</reference>
<dbReference type="AlphaFoldDB" id="A0A918XFR5"/>
<evidence type="ECO:0000256" key="2">
    <source>
        <dbReference type="ARBA" id="ARBA00023125"/>
    </source>
</evidence>